<evidence type="ECO:0000313" key="6">
    <source>
        <dbReference type="Proteomes" id="UP000443090"/>
    </source>
</evidence>
<gene>
    <name evidence="5" type="primary">LIP2_1</name>
    <name evidence="5" type="ORF">LOCC1_G006965</name>
</gene>
<organism evidence="5 6">
    <name type="scientific">Lachnellula occidentalis</name>
    <dbReference type="NCBI Taxonomy" id="215460"/>
    <lineage>
        <taxon>Eukaryota</taxon>
        <taxon>Fungi</taxon>
        <taxon>Dikarya</taxon>
        <taxon>Ascomycota</taxon>
        <taxon>Pezizomycotina</taxon>
        <taxon>Leotiomycetes</taxon>
        <taxon>Helotiales</taxon>
        <taxon>Lachnaceae</taxon>
        <taxon>Lachnellula</taxon>
    </lineage>
</organism>
<evidence type="ECO:0000256" key="3">
    <source>
        <dbReference type="RuleBase" id="RU361235"/>
    </source>
</evidence>
<feature type="domain" description="Carboxylesterase type B" evidence="4">
    <location>
        <begin position="33"/>
        <end position="491"/>
    </location>
</feature>
<dbReference type="PROSITE" id="PS00122">
    <property type="entry name" value="CARBOXYLESTERASE_B_1"/>
    <property type="match status" value="1"/>
</dbReference>
<dbReference type="EMBL" id="QGMI01000329">
    <property type="protein sequence ID" value="TVY42441.1"/>
    <property type="molecule type" value="Genomic_DNA"/>
</dbReference>
<evidence type="ECO:0000259" key="4">
    <source>
        <dbReference type="Pfam" id="PF00135"/>
    </source>
</evidence>
<reference evidence="5 6" key="1">
    <citation type="submission" date="2018-05" db="EMBL/GenBank/DDBJ databases">
        <title>Genome sequencing and assembly of the regulated plant pathogen Lachnellula willkommii and related sister species for the development of diagnostic species identification markers.</title>
        <authorList>
            <person name="Giroux E."/>
            <person name="Bilodeau G."/>
        </authorList>
    </citation>
    <scope>NUCLEOTIDE SEQUENCE [LARGE SCALE GENOMIC DNA]</scope>
    <source>
        <strain evidence="5 6">CBS 160.35</strain>
    </source>
</reference>
<evidence type="ECO:0000313" key="5">
    <source>
        <dbReference type="EMBL" id="TVY42441.1"/>
    </source>
</evidence>
<dbReference type="PANTHER" id="PTHR11559">
    <property type="entry name" value="CARBOXYLESTERASE"/>
    <property type="match status" value="1"/>
</dbReference>
<dbReference type="InterPro" id="IPR050309">
    <property type="entry name" value="Type-B_Carboxylest/Lipase"/>
</dbReference>
<keyword evidence="6" id="KW-1185">Reference proteome</keyword>
<comment type="similarity">
    <text evidence="1 3">Belongs to the type-B carboxylesterase/lipase family.</text>
</comment>
<keyword evidence="3" id="KW-0732">Signal</keyword>
<dbReference type="EC" id="3.1.1.-" evidence="3"/>
<dbReference type="InterPro" id="IPR029058">
    <property type="entry name" value="AB_hydrolase_fold"/>
</dbReference>
<dbReference type="SUPFAM" id="SSF53474">
    <property type="entry name" value="alpha/beta-Hydrolases"/>
    <property type="match status" value="1"/>
</dbReference>
<dbReference type="Proteomes" id="UP000443090">
    <property type="component" value="Unassembled WGS sequence"/>
</dbReference>
<name>A0A8H8RV54_9HELO</name>
<comment type="caution">
    <text evidence="5">The sequence shown here is derived from an EMBL/GenBank/DDBJ whole genome shotgun (WGS) entry which is preliminary data.</text>
</comment>
<dbReference type="AlphaFoldDB" id="A0A8H8RV54"/>
<feature type="non-terminal residue" evidence="5">
    <location>
        <position position="1"/>
    </location>
</feature>
<dbReference type="InterPro" id="IPR002018">
    <property type="entry name" value="CarbesteraseB"/>
</dbReference>
<proteinExistence type="inferred from homology"/>
<evidence type="ECO:0000256" key="2">
    <source>
        <dbReference type="ARBA" id="ARBA00022801"/>
    </source>
</evidence>
<accession>A0A8H8RV54</accession>
<dbReference type="InterPro" id="IPR019819">
    <property type="entry name" value="Carboxylesterase_B_CS"/>
</dbReference>
<dbReference type="GO" id="GO:0016787">
    <property type="term" value="F:hydrolase activity"/>
    <property type="evidence" value="ECO:0007669"/>
    <property type="project" value="UniProtKB-KW"/>
</dbReference>
<sequence>ARRSYWVVMKSIDLVLGLLLGLAGTAKADVDLVVDLDYAKYEGVKQDDGISHWLGIRYAAPPVGDLRFRAPQTPCTNQTLQKADTYGTVCHSSPSISIDPAHNEDCLFLDVYAPTNPSSSLPVFVWFPGGGFNALPETATDGSPLIKAGDFGFVVVTVNYRVGPYGFLASREVQEDGDLNAGLLDQRRALHWVQEHIHLFGGDPKHVTIGGASAGAASVDLHLTAYGGRDDGLFHAAAAESQSFGAQLTVNESQYQYDALVKRVGCDTATNTLSCLRTLDIQTLANNNPNIPTPGSAGGTPVFMWSNVLDGNFTPDYTYALFAQSKFVHVPVIFGDDTNEGTVFTPKNISDYPAMNNFLLNNFVHLTPAHLDKIDSLYPKSEPFPDSGPYWRTAANAYGEIRYNCPGINLSATYERAGIPSFNYHWDYLTPSAKASGLGVQHTAESASIWAGTEAAPDSAITSYWASFIRSKDPNTYKLSSAPVWEVFGANMSRIHFPGDGSPVAMEEVPEDQKERCAYLSSIAVDIRQ</sequence>
<dbReference type="OrthoDB" id="408631at2759"/>
<dbReference type="Pfam" id="PF00135">
    <property type="entry name" value="COesterase"/>
    <property type="match status" value="1"/>
</dbReference>
<evidence type="ECO:0000256" key="1">
    <source>
        <dbReference type="ARBA" id="ARBA00005964"/>
    </source>
</evidence>
<feature type="chain" id="PRO_5034457311" description="Carboxylic ester hydrolase" evidence="3">
    <location>
        <begin position="29"/>
        <end position="529"/>
    </location>
</feature>
<dbReference type="PROSITE" id="PS00941">
    <property type="entry name" value="CARBOXYLESTERASE_B_2"/>
    <property type="match status" value="1"/>
</dbReference>
<feature type="signal peptide" evidence="3">
    <location>
        <begin position="1"/>
        <end position="28"/>
    </location>
</feature>
<protein>
    <recommendedName>
        <fullName evidence="3">Carboxylic ester hydrolase</fullName>
        <ecNumber evidence="3">3.1.1.-</ecNumber>
    </recommendedName>
</protein>
<dbReference type="Gene3D" id="3.40.50.1820">
    <property type="entry name" value="alpha/beta hydrolase"/>
    <property type="match status" value="1"/>
</dbReference>
<dbReference type="InterPro" id="IPR019826">
    <property type="entry name" value="Carboxylesterase_B_AS"/>
</dbReference>
<keyword evidence="2 3" id="KW-0378">Hydrolase</keyword>